<organism evidence="9 10">
    <name type="scientific">Ectocarpus siliculosus</name>
    <name type="common">Brown alga</name>
    <name type="synonym">Conferva siliculosa</name>
    <dbReference type="NCBI Taxonomy" id="2880"/>
    <lineage>
        <taxon>Eukaryota</taxon>
        <taxon>Sar</taxon>
        <taxon>Stramenopiles</taxon>
        <taxon>Ochrophyta</taxon>
        <taxon>PX clade</taxon>
        <taxon>Phaeophyceae</taxon>
        <taxon>Ectocarpales</taxon>
        <taxon>Ectocarpaceae</taxon>
        <taxon>Ectocarpus</taxon>
    </lineage>
</organism>
<evidence type="ECO:0000313" key="9">
    <source>
        <dbReference type="EMBL" id="CBJ31098.1"/>
    </source>
</evidence>
<accession>D7FSF7</accession>
<keyword evidence="3 7" id="KW-0812">Transmembrane</keyword>
<dbReference type="EMBL" id="FN649760">
    <property type="protein sequence ID" value="CBJ31098.1"/>
    <property type="molecule type" value="Genomic_DNA"/>
</dbReference>
<reference evidence="9 10" key="1">
    <citation type="journal article" date="2010" name="Nature">
        <title>The Ectocarpus genome and the independent evolution of multicellularity in brown algae.</title>
        <authorList>
            <person name="Cock J.M."/>
            <person name="Sterck L."/>
            <person name="Rouze P."/>
            <person name="Scornet D."/>
            <person name="Allen A.E."/>
            <person name="Amoutzias G."/>
            <person name="Anthouard V."/>
            <person name="Artiguenave F."/>
            <person name="Aury J.M."/>
            <person name="Badger J.H."/>
            <person name="Beszteri B."/>
            <person name="Billiau K."/>
            <person name="Bonnet E."/>
            <person name="Bothwell J.H."/>
            <person name="Bowler C."/>
            <person name="Boyen C."/>
            <person name="Brownlee C."/>
            <person name="Carrano C.J."/>
            <person name="Charrier B."/>
            <person name="Cho G.Y."/>
            <person name="Coelho S.M."/>
            <person name="Collen J."/>
            <person name="Corre E."/>
            <person name="Da Silva C."/>
            <person name="Delage L."/>
            <person name="Delaroque N."/>
            <person name="Dittami S.M."/>
            <person name="Doulbeau S."/>
            <person name="Elias M."/>
            <person name="Farnham G."/>
            <person name="Gachon C.M."/>
            <person name="Gschloessl B."/>
            <person name="Heesch S."/>
            <person name="Jabbari K."/>
            <person name="Jubin C."/>
            <person name="Kawai H."/>
            <person name="Kimura K."/>
            <person name="Kloareg B."/>
            <person name="Kupper F.C."/>
            <person name="Lang D."/>
            <person name="Le Bail A."/>
            <person name="Leblanc C."/>
            <person name="Lerouge P."/>
            <person name="Lohr M."/>
            <person name="Lopez P.J."/>
            <person name="Martens C."/>
            <person name="Maumus F."/>
            <person name="Michel G."/>
            <person name="Miranda-Saavedra D."/>
            <person name="Morales J."/>
            <person name="Moreau H."/>
            <person name="Motomura T."/>
            <person name="Nagasato C."/>
            <person name="Napoli C.A."/>
            <person name="Nelson D.R."/>
            <person name="Nyvall-Collen P."/>
            <person name="Peters A.F."/>
            <person name="Pommier C."/>
            <person name="Potin P."/>
            <person name="Poulain J."/>
            <person name="Quesneville H."/>
            <person name="Read B."/>
            <person name="Rensing S.A."/>
            <person name="Ritter A."/>
            <person name="Rousvoal S."/>
            <person name="Samanta M."/>
            <person name="Samson G."/>
            <person name="Schroeder D.C."/>
            <person name="Segurens B."/>
            <person name="Strittmatter M."/>
            <person name="Tonon T."/>
            <person name="Tregear J.W."/>
            <person name="Valentin K."/>
            <person name="von Dassow P."/>
            <person name="Yamagishi T."/>
            <person name="Van de Peer Y."/>
            <person name="Wincker P."/>
        </authorList>
    </citation>
    <scope>NUCLEOTIDE SEQUENCE [LARGE SCALE GENOMIC DNA]</scope>
    <source>
        <strain evidence="10">Ec32 / CCAP1310/4</strain>
    </source>
</reference>
<evidence type="ECO:0000256" key="1">
    <source>
        <dbReference type="ARBA" id="ARBA00004141"/>
    </source>
</evidence>
<evidence type="ECO:0000313" key="10">
    <source>
        <dbReference type="Proteomes" id="UP000002630"/>
    </source>
</evidence>
<evidence type="ECO:0000256" key="5">
    <source>
        <dbReference type="ARBA" id="ARBA00023136"/>
    </source>
</evidence>
<dbReference type="OrthoDB" id="420519at2759"/>
<name>D7FSF7_ECTSI</name>
<feature type="transmembrane region" description="Helical" evidence="7">
    <location>
        <begin position="507"/>
        <end position="530"/>
    </location>
</feature>
<evidence type="ECO:0000256" key="6">
    <source>
        <dbReference type="ARBA" id="ARBA00023180"/>
    </source>
</evidence>
<feature type="transmembrane region" description="Helical" evidence="7">
    <location>
        <begin position="256"/>
        <end position="275"/>
    </location>
</feature>
<comment type="similarity">
    <text evidence="2 7">Belongs to the CTL (choline transporter-like) family.</text>
</comment>
<keyword evidence="4 7" id="KW-1133">Transmembrane helix</keyword>
<dbReference type="STRING" id="2880.D7FSF7"/>
<keyword evidence="6" id="KW-0325">Glycoprotein</keyword>
<dbReference type="GO" id="GO:0022857">
    <property type="term" value="F:transmembrane transporter activity"/>
    <property type="evidence" value="ECO:0007669"/>
    <property type="project" value="UniProtKB-UniRule"/>
</dbReference>
<dbReference type="GO" id="GO:0005886">
    <property type="term" value="C:plasma membrane"/>
    <property type="evidence" value="ECO:0007669"/>
    <property type="project" value="UniProtKB-SubCell"/>
</dbReference>
<evidence type="ECO:0000256" key="3">
    <source>
        <dbReference type="ARBA" id="ARBA00022692"/>
    </source>
</evidence>
<comment type="subcellular location">
    <subcellularLocation>
        <location evidence="7">Cell membrane</location>
        <topology evidence="7">Multi-pass membrane protein</topology>
    </subcellularLocation>
    <subcellularLocation>
        <location evidence="1">Membrane</location>
        <topology evidence="1">Multi-pass membrane protein</topology>
    </subcellularLocation>
</comment>
<dbReference type="Proteomes" id="UP000002630">
    <property type="component" value="Unassembled WGS sequence"/>
</dbReference>
<sequence length="606" mass="67322">MLFAAWAAMTMLGFIVTGLIPNDGLEPGNPKRLLNGIDYEGRICGVGTTVQERENIYFLPSGNGVCVEECPATTNYTQFICYDEVYPEIFNNETGEVDIQEAWTRVSAGDCLYHMATTNILSYCVFDSVIDLADEAATLAVEAEMANALNGTNANYTVVSSDVSESTWFEDVFADMLTARGLIGGFGLGVSVLVGTAYLLFLRIPGVLFLLIWGLLFGVWAILAGAGVMLLQTSETWGAEEEPRIHSDGEVNAAKYLSYIMFGMCVVWALLMLWFRKRIKMAIAITKEASRAVNDMKLLILFPVVQSAALLIFLLPWVTFVLYLASSGEITTEQWETGAGTTITVKQFKYTDNIRYTALYFLFAYFWTSEFIVAMGQIVVAMAVASWYFCRDKSTIGSGTVLSSVKTSLFYHSGTAAFGSLIIAIIKTIRAIVAYIQKKTKDTHNKILQAVLCCVQCCLWCLEKCMKFLNKNAYIQTAIFGYSFCTAAKKAFFLIARNIMRVMAVGVVSEVVLILGKVMIPLVSTVLFYVCAEATISDELHGMVAISVLVFIVAFFVANMFTERGGVYGHVRYGLHPAMRKKEKLDKYPPTLPTFFLRRFRLLRED</sequence>
<feature type="transmembrane region" description="Helical" evidence="7">
    <location>
        <begin position="358"/>
        <end position="389"/>
    </location>
</feature>
<proteinExistence type="inferred from homology"/>
<feature type="transmembrane region" description="Helical" evidence="7">
    <location>
        <begin position="296"/>
        <end position="325"/>
    </location>
</feature>
<dbReference type="eggNOG" id="KOG1362">
    <property type="taxonomic scope" value="Eukaryota"/>
</dbReference>
<dbReference type="PANTHER" id="PTHR12385:SF14">
    <property type="entry name" value="CHOLINE TRANSPORTER-LIKE 2"/>
    <property type="match status" value="1"/>
</dbReference>
<keyword evidence="5 7" id="KW-0472">Membrane</keyword>
<protein>
    <recommendedName>
        <fullName evidence="7">Choline transporter-like protein</fullName>
    </recommendedName>
</protein>
<dbReference type="InParanoid" id="D7FSF7"/>
<feature type="transmembrane region" description="Helical" evidence="7">
    <location>
        <begin position="208"/>
        <end position="231"/>
    </location>
</feature>
<keyword evidence="8" id="KW-0732">Signal</keyword>
<comment type="function">
    <text evidence="7">Choline transporter.</text>
</comment>
<feature type="transmembrane region" description="Helical" evidence="7">
    <location>
        <begin position="409"/>
        <end position="436"/>
    </location>
</feature>
<dbReference type="Pfam" id="PF04515">
    <property type="entry name" value="Choline_transpo"/>
    <property type="match status" value="1"/>
</dbReference>
<dbReference type="PANTHER" id="PTHR12385">
    <property type="entry name" value="CHOLINE TRANSPORTER-LIKE (SLC FAMILY 44)"/>
    <property type="match status" value="1"/>
</dbReference>
<dbReference type="AlphaFoldDB" id="D7FSF7"/>
<feature type="transmembrane region" description="Helical" evidence="7">
    <location>
        <begin position="542"/>
        <end position="562"/>
    </location>
</feature>
<evidence type="ECO:0000256" key="2">
    <source>
        <dbReference type="ARBA" id="ARBA00007168"/>
    </source>
</evidence>
<evidence type="ECO:0000256" key="7">
    <source>
        <dbReference type="RuleBase" id="RU368066"/>
    </source>
</evidence>
<gene>
    <name evidence="9" type="ORF">Esi_0233_0009</name>
</gene>
<feature type="transmembrane region" description="Helical" evidence="7">
    <location>
        <begin position="182"/>
        <end position="201"/>
    </location>
</feature>
<evidence type="ECO:0000256" key="8">
    <source>
        <dbReference type="SAM" id="SignalP"/>
    </source>
</evidence>
<feature type="signal peptide" evidence="8">
    <location>
        <begin position="1"/>
        <end position="18"/>
    </location>
</feature>
<feature type="chain" id="PRO_5003095892" description="Choline transporter-like protein" evidence="8">
    <location>
        <begin position="19"/>
        <end position="606"/>
    </location>
</feature>
<evidence type="ECO:0000256" key="4">
    <source>
        <dbReference type="ARBA" id="ARBA00022989"/>
    </source>
</evidence>
<dbReference type="InterPro" id="IPR007603">
    <property type="entry name" value="Choline_transptr-like"/>
</dbReference>
<keyword evidence="10" id="KW-1185">Reference proteome</keyword>
<feature type="transmembrane region" description="Helical" evidence="7">
    <location>
        <begin position="473"/>
        <end position="495"/>
    </location>
</feature>